<name>A0ABR7GQH1_9FIRM</name>
<proteinExistence type="predicted"/>
<dbReference type="RefSeq" id="WP_186970643.1">
    <property type="nucleotide sequence ID" value="NZ_JACOPK010000012.1"/>
</dbReference>
<evidence type="ECO:0000256" key="6">
    <source>
        <dbReference type="ARBA" id="ARBA00023277"/>
    </source>
</evidence>
<dbReference type="InterPro" id="IPR004193">
    <property type="entry name" value="Glyco_hydro_13_N"/>
</dbReference>
<evidence type="ECO:0000256" key="5">
    <source>
        <dbReference type="ARBA" id="ARBA00023056"/>
    </source>
</evidence>
<keyword evidence="4" id="KW-0328">Glycosyltransferase</keyword>
<reference evidence="9 10" key="1">
    <citation type="submission" date="2020-08" db="EMBL/GenBank/DDBJ databases">
        <title>Genome public.</title>
        <authorList>
            <person name="Liu C."/>
            <person name="Sun Q."/>
        </authorList>
    </citation>
    <scope>NUCLEOTIDE SEQUENCE [LARGE SCALE GENOMIC DNA]</scope>
    <source>
        <strain evidence="9 10">M2</strain>
    </source>
</reference>
<dbReference type="CDD" id="cd02855">
    <property type="entry name" value="E_set_GBE_prok_N"/>
    <property type="match status" value="1"/>
</dbReference>
<dbReference type="SUPFAM" id="SSF51445">
    <property type="entry name" value="(Trans)glycosidases"/>
    <property type="match status" value="1"/>
</dbReference>
<organism evidence="9 10">
    <name type="scientific">Agathobaculum hominis</name>
    <dbReference type="NCBI Taxonomy" id="2763014"/>
    <lineage>
        <taxon>Bacteria</taxon>
        <taxon>Bacillati</taxon>
        <taxon>Bacillota</taxon>
        <taxon>Clostridia</taxon>
        <taxon>Eubacteriales</taxon>
        <taxon>Butyricicoccaceae</taxon>
        <taxon>Agathobaculum</taxon>
    </lineage>
</organism>
<dbReference type="InterPro" id="IPR014756">
    <property type="entry name" value="Ig_E-set"/>
</dbReference>
<dbReference type="Gene3D" id="3.20.20.80">
    <property type="entry name" value="Glycosidases"/>
    <property type="match status" value="1"/>
</dbReference>
<dbReference type="Pfam" id="PF02922">
    <property type="entry name" value="CBM_48"/>
    <property type="match status" value="1"/>
</dbReference>
<protein>
    <recommendedName>
        <fullName evidence="7">1,4-alpha-glucan branching enzyme</fullName>
        <ecNumber evidence="7">2.4.1.18</ecNumber>
    </recommendedName>
</protein>
<evidence type="ECO:0000256" key="3">
    <source>
        <dbReference type="ARBA" id="ARBA00022600"/>
    </source>
</evidence>
<gene>
    <name evidence="9" type="primary">glgB</name>
    <name evidence="9" type="ORF">H8S02_11575</name>
</gene>
<dbReference type="InterPro" id="IPR017853">
    <property type="entry name" value="GH"/>
</dbReference>
<feature type="domain" description="Glycosyl hydrolase family 13 catalytic" evidence="8">
    <location>
        <begin position="136"/>
        <end position="471"/>
    </location>
</feature>
<keyword evidence="5" id="KW-0320">Glycogen biosynthesis</keyword>
<evidence type="ECO:0000313" key="9">
    <source>
        <dbReference type="EMBL" id="MBC5696571.1"/>
    </source>
</evidence>
<comment type="caution">
    <text evidence="9">The sequence shown here is derived from an EMBL/GenBank/DDBJ whole genome shotgun (WGS) entry which is preliminary data.</text>
</comment>
<comment type="pathway">
    <text evidence="2">Glycan biosynthesis; glycogen biosynthesis.</text>
</comment>
<evidence type="ECO:0000256" key="4">
    <source>
        <dbReference type="ARBA" id="ARBA00022676"/>
    </source>
</evidence>
<dbReference type="SMART" id="SM00642">
    <property type="entry name" value="Aamy"/>
    <property type="match status" value="1"/>
</dbReference>
<dbReference type="Gene3D" id="2.60.40.10">
    <property type="entry name" value="Immunoglobulins"/>
    <property type="match status" value="1"/>
</dbReference>
<dbReference type="SUPFAM" id="SSF81296">
    <property type="entry name" value="E set domains"/>
    <property type="match status" value="1"/>
</dbReference>
<dbReference type="NCBIfam" id="TIGR01515">
    <property type="entry name" value="branching_enzym"/>
    <property type="match status" value="1"/>
</dbReference>
<dbReference type="InterPro" id="IPR006047">
    <property type="entry name" value="GH13_cat_dom"/>
</dbReference>
<accession>A0ABR7GQH1</accession>
<dbReference type="NCBIfam" id="NF008967">
    <property type="entry name" value="PRK12313.1"/>
    <property type="match status" value="1"/>
</dbReference>
<keyword evidence="6" id="KW-0119">Carbohydrate metabolism</keyword>
<dbReference type="InterPro" id="IPR044143">
    <property type="entry name" value="GlgB_N_E_set_prok"/>
</dbReference>
<evidence type="ECO:0000259" key="8">
    <source>
        <dbReference type="SMART" id="SM00642"/>
    </source>
</evidence>
<dbReference type="InterPro" id="IPR006407">
    <property type="entry name" value="GlgB"/>
</dbReference>
<dbReference type="PIRSF" id="PIRSF000463">
    <property type="entry name" value="GlgB"/>
    <property type="match status" value="1"/>
</dbReference>
<dbReference type="EC" id="2.4.1.18" evidence="7"/>
<keyword evidence="4" id="KW-0808">Transferase</keyword>
<keyword evidence="10" id="KW-1185">Reference proteome</keyword>
<evidence type="ECO:0000256" key="2">
    <source>
        <dbReference type="ARBA" id="ARBA00004964"/>
    </source>
</evidence>
<evidence type="ECO:0000256" key="7">
    <source>
        <dbReference type="NCBIfam" id="TIGR01515"/>
    </source>
</evidence>
<dbReference type="EMBL" id="JACOPK010000012">
    <property type="protein sequence ID" value="MBC5696571.1"/>
    <property type="molecule type" value="Genomic_DNA"/>
</dbReference>
<dbReference type="InterPro" id="IPR037439">
    <property type="entry name" value="Branching_enzy"/>
</dbReference>
<dbReference type="CDD" id="cd11322">
    <property type="entry name" value="AmyAc_Glg_BE"/>
    <property type="match status" value="1"/>
</dbReference>
<keyword evidence="3" id="KW-0321">Glycogen metabolism</keyword>
<sequence>MDKQQFFNGAVFDAWRWFGAHLGGGGAVFRTFAPNASRITLTGAMNGWTETDLHQDGRSGFWEVSVPGTQAGQLYKYRIYAADGSVTEHCDPYGFAMELRPACCSIVTDLEEYRFTDDAWMQARSADPDAPLNIYEMHLGSWQRNSEDANGWFTYEQLADRLIPYLLDGGYTHVEFLPLSEHPFDGSWGYQNTGFFAPTARYGSPAQLKQLIDRLHNAGFGAIMDFVPVHFAVDSYGLAKFDGTPLYEYPNDAVGVSEWGSYNFNHSRREVRCFLQSAANYWLEEFHFDGLRMDAVSRLIYWQGDEKRGINGDTLDFLKGMNRGLKARHPSALLIAEDSTAYPGVTRPLDEGGLGFDYKWDLGWMHDTLEFCQTQPDLRPHSRGKLLWSMHYFANERYLLPLSHDEVVHGKASIVQKMWGADEKDKYAQARTMYLYMFAHPGKKLNFMGNELGQLYEWNEAGTLDGALAERPFHLFFHSLCRTYRDNPALHCDYAPDSFSWADSRADVPSLIGMVRRGHGETLLALCNFGSDPAVYDGPLGDTPSLLLHTDLIEFGGDTEEGELNTELPLILPPYSGMLLRIE</sequence>
<dbReference type="InterPro" id="IPR013783">
    <property type="entry name" value="Ig-like_fold"/>
</dbReference>
<evidence type="ECO:0000313" key="10">
    <source>
        <dbReference type="Proteomes" id="UP000641741"/>
    </source>
</evidence>
<evidence type="ECO:0000256" key="1">
    <source>
        <dbReference type="ARBA" id="ARBA00002953"/>
    </source>
</evidence>
<dbReference type="Proteomes" id="UP000641741">
    <property type="component" value="Unassembled WGS sequence"/>
</dbReference>
<dbReference type="PANTHER" id="PTHR43651:SF3">
    <property type="entry name" value="1,4-ALPHA-GLUCAN-BRANCHING ENZYME"/>
    <property type="match status" value="1"/>
</dbReference>
<comment type="function">
    <text evidence="1">Catalyzes the formation of the alpha-1,6-glucosidic linkages in glycogen by scission of a 1,4-alpha-linked oligosaccharide from growing alpha-1,4-glucan chains and the subsequent attachment of the oligosaccharide to the alpha-1,6 position.</text>
</comment>
<dbReference type="PANTHER" id="PTHR43651">
    <property type="entry name" value="1,4-ALPHA-GLUCAN-BRANCHING ENZYME"/>
    <property type="match status" value="1"/>
</dbReference>